<evidence type="ECO:0000313" key="16">
    <source>
        <dbReference type="Proteomes" id="UP001152523"/>
    </source>
</evidence>
<dbReference type="InterPro" id="IPR050951">
    <property type="entry name" value="Retrovirus_Pol_polyprotein"/>
</dbReference>
<dbReference type="Gene3D" id="1.10.340.70">
    <property type="match status" value="1"/>
</dbReference>
<evidence type="ECO:0000256" key="13">
    <source>
        <dbReference type="SAM" id="MobiDB-lite"/>
    </source>
</evidence>
<keyword evidence="1" id="KW-0645">Protease</keyword>
<dbReference type="CDD" id="cd09274">
    <property type="entry name" value="RNase_HI_RT_Ty3"/>
    <property type="match status" value="1"/>
</dbReference>
<dbReference type="Gene3D" id="3.10.20.370">
    <property type="match status" value="1"/>
</dbReference>
<dbReference type="Pfam" id="PF00078">
    <property type="entry name" value="RVT_1"/>
    <property type="match status" value="1"/>
</dbReference>
<dbReference type="Gene3D" id="3.30.420.10">
    <property type="entry name" value="Ribonuclease H-like superfamily/Ribonuclease H"/>
    <property type="match status" value="1"/>
</dbReference>
<evidence type="ECO:0000259" key="14">
    <source>
        <dbReference type="PROSITE" id="PS50878"/>
    </source>
</evidence>
<dbReference type="PANTHER" id="PTHR37984:SF5">
    <property type="entry name" value="PROTEIN NYNRIN-LIKE"/>
    <property type="match status" value="1"/>
</dbReference>
<dbReference type="Pfam" id="PF03732">
    <property type="entry name" value="Retrotrans_gag"/>
    <property type="match status" value="1"/>
</dbReference>
<evidence type="ECO:0000256" key="8">
    <source>
        <dbReference type="ARBA" id="ARBA00022884"/>
    </source>
</evidence>
<dbReference type="Gene3D" id="3.30.70.270">
    <property type="match status" value="2"/>
</dbReference>
<dbReference type="Pfam" id="PF17919">
    <property type="entry name" value="RT_RNaseH_2"/>
    <property type="match status" value="1"/>
</dbReference>
<keyword evidence="3" id="KW-0548">Nucleotidyltransferase</keyword>
<dbReference type="InterPro" id="IPR000477">
    <property type="entry name" value="RT_dom"/>
</dbReference>
<feature type="compositionally biased region" description="Polar residues" evidence="13">
    <location>
        <begin position="253"/>
        <end position="281"/>
    </location>
</feature>
<keyword evidence="8" id="KW-0694">RNA-binding</keyword>
<feature type="region of interest" description="Disordered" evidence="13">
    <location>
        <begin position="245"/>
        <end position="281"/>
    </location>
</feature>
<dbReference type="InterPro" id="IPR021109">
    <property type="entry name" value="Peptidase_aspartic_dom_sf"/>
</dbReference>
<dbReference type="GO" id="GO:0004190">
    <property type="term" value="F:aspartic-type endopeptidase activity"/>
    <property type="evidence" value="ECO:0007669"/>
    <property type="project" value="InterPro"/>
</dbReference>
<sequence length="1319" mass="151312">MAPTVRELDDLMNKKFIENDEQLKNLSERMGNLEQMIQNLTNLMQNNQDTRRQHILYQEPSSTAGNVIRPESFATRCTKIDFPKFHGENVKEWLYKCEQFFTIDKTPAYAKVFIASMHLDGKALQWHYALMKDKENTDIMLWEDYEKLVLERFDQTFDDPMAEMMSLRQAGSVIDYLEQFEAILTRLKLSDEHKLSCFVNGLKHETKMHVRMFNPTSVQYAARLAKLYESSKEYKPKPAHAPFANLKPASLLPTPSSRPFTSKTVTNNHQEQPQKLPTQSEMTERKSKGLCMYCGDPYTPGHYAEKHKKPQLFYIEGEEEYGIEEEDMPEEPGVCISMNAMVGLPHFQTMRVTGYVNKKPLHILIDSGSTHNFIDETTAKKMGCKMEEVKPMCVAVADGNKMIVYRMCKGFQWKIHDTTFTSDYMVLPLGCCDIVLGIQWLSTLGPITWDFQKLLMEFKINGKKHMLRGSDNTNKLKLTSSQKCQELIAEGGSQLAMIQLTDLMDHERVHFSYYSTLLSAQVEIIDQNKGITDLIEKYSILFEEPTELPPFRGEFDHRIPLKNGSQPVSKRPYRYPSLQKGIIEKLVKEMLEFGIIQNSSSPYASPVVLVGKKDGSWRLCTDYRELNKQTIKDKFPIPLLDDLLDELGGATVFSKLDLRSGYHQLRMNKEDVHKTAFKTHEGHYEFVVMPFGLSNAPSSFQGLMNHIFKPFLRKFVLVFFDDILIYSRIVKDHIVHLEQVFQILKENKLFLKKSKCALAMTRVEYLGHFISAEGVSTDPHKVEAVKNWPIPKNLKQLRGFLGLSGYYRRFIKGYGQVAKPLTDLLKKDKYSWNEKATVAFEHLKKLLCTAPVLALPDFNKTFVIETDASGYGMGAVLMQEEHPIAFISKALGPKNQAKSAYERELMAVVFAIQKWSPYLLNKHFIIKTDQKSLKYLLEQRITNPCQQDWMAKLMGYDFEIQYKKGQDNKVADALSRKEGMSDSQLYHIILNQIQSDMLQQIKLSQEKDMALQKIVEDLKADSSSHMHYSWKNGELRRKKKLVVGSEMELKKQLLQWAHDSSVGGHSGRDTTIQRLKSLFYWTGMFKDVQRYIRACDVCQRCKYDQSSYPGLLQPLPIPTRVWSAISMDFVEGLPKSNGKEVILVVVDRLSKAAHFLALSHPFSAIEVAQVYMDNVFKLHGLPDSIAALHKRIGFRRSSLLIQHLFSRLPIMRIQDLQREMFDVVKIHGHIEIATVHDALHAPPPLSLGNWETISYDELKKEDTPLSLILWHGRIYYWASGVNRPDAPSNAAAASSAFNAPVIGKCIVGLLGFWAAYLSR</sequence>
<dbReference type="PROSITE" id="PS00141">
    <property type="entry name" value="ASP_PROTEASE"/>
    <property type="match status" value="1"/>
</dbReference>
<dbReference type="Pfam" id="PF08284">
    <property type="entry name" value="RVP_2"/>
    <property type="match status" value="1"/>
</dbReference>
<evidence type="ECO:0000256" key="12">
    <source>
        <dbReference type="SAM" id="Coils"/>
    </source>
</evidence>
<dbReference type="SUPFAM" id="SSF50630">
    <property type="entry name" value="Acid proteases"/>
    <property type="match status" value="1"/>
</dbReference>
<protein>
    <recommendedName>
        <fullName evidence="14">Reverse transcriptase domain-containing protein</fullName>
    </recommendedName>
</protein>
<dbReference type="FunFam" id="3.10.10.10:FF:000007">
    <property type="entry name" value="Retrovirus-related Pol polyprotein from transposon 17.6-like Protein"/>
    <property type="match status" value="1"/>
</dbReference>
<evidence type="ECO:0000256" key="4">
    <source>
        <dbReference type="ARBA" id="ARBA00022722"/>
    </source>
</evidence>
<dbReference type="Gene3D" id="3.10.10.10">
    <property type="entry name" value="HIV Type 1 Reverse Transcriptase, subunit A, domain 1"/>
    <property type="match status" value="1"/>
</dbReference>
<evidence type="ECO:0000313" key="15">
    <source>
        <dbReference type="EMBL" id="CAH9127094.1"/>
    </source>
</evidence>
<keyword evidence="9" id="KW-0229">DNA integration</keyword>
<dbReference type="SUPFAM" id="SSF53098">
    <property type="entry name" value="Ribonuclease H-like"/>
    <property type="match status" value="1"/>
</dbReference>
<dbReference type="Pfam" id="PF17921">
    <property type="entry name" value="Integrase_H2C2"/>
    <property type="match status" value="1"/>
</dbReference>
<dbReference type="InterPro" id="IPR041588">
    <property type="entry name" value="Integrase_H2C2"/>
</dbReference>
<evidence type="ECO:0000256" key="6">
    <source>
        <dbReference type="ARBA" id="ARBA00022801"/>
    </source>
</evidence>
<proteinExistence type="predicted"/>
<dbReference type="InterPro" id="IPR036397">
    <property type="entry name" value="RNaseH_sf"/>
</dbReference>
<dbReference type="Gene3D" id="2.40.70.10">
    <property type="entry name" value="Acid Proteases"/>
    <property type="match status" value="1"/>
</dbReference>
<keyword evidence="4" id="KW-0540">Nuclease</keyword>
<dbReference type="InterPro" id="IPR043128">
    <property type="entry name" value="Rev_trsase/Diguanyl_cyclase"/>
</dbReference>
<keyword evidence="6" id="KW-0378">Hydrolase</keyword>
<evidence type="ECO:0000256" key="3">
    <source>
        <dbReference type="ARBA" id="ARBA00022695"/>
    </source>
</evidence>
<keyword evidence="10" id="KW-0695">RNA-directed DNA polymerase</keyword>
<dbReference type="PANTHER" id="PTHR37984">
    <property type="entry name" value="PROTEIN CBG26694"/>
    <property type="match status" value="1"/>
</dbReference>
<evidence type="ECO:0000256" key="1">
    <source>
        <dbReference type="ARBA" id="ARBA00022670"/>
    </source>
</evidence>
<keyword evidence="5" id="KW-0255">Endonuclease</keyword>
<organism evidence="15 16">
    <name type="scientific">Cuscuta epithymum</name>
    <dbReference type="NCBI Taxonomy" id="186058"/>
    <lineage>
        <taxon>Eukaryota</taxon>
        <taxon>Viridiplantae</taxon>
        <taxon>Streptophyta</taxon>
        <taxon>Embryophyta</taxon>
        <taxon>Tracheophyta</taxon>
        <taxon>Spermatophyta</taxon>
        <taxon>Magnoliopsida</taxon>
        <taxon>eudicotyledons</taxon>
        <taxon>Gunneridae</taxon>
        <taxon>Pentapetalae</taxon>
        <taxon>asterids</taxon>
        <taxon>lamiids</taxon>
        <taxon>Solanales</taxon>
        <taxon>Convolvulaceae</taxon>
        <taxon>Cuscuteae</taxon>
        <taxon>Cuscuta</taxon>
        <taxon>Cuscuta subgen. Cuscuta</taxon>
    </lineage>
</organism>
<accession>A0AAV0EVD6</accession>
<dbReference type="GO" id="GO:0015074">
    <property type="term" value="P:DNA integration"/>
    <property type="evidence" value="ECO:0007669"/>
    <property type="project" value="UniProtKB-KW"/>
</dbReference>
<evidence type="ECO:0000256" key="5">
    <source>
        <dbReference type="ARBA" id="ARBA00022759"/>
    </source>
</evidence>
<evidence type="ECO:0000256" key="2">
    <source>
        <dbReference type="ARBA" id="ARBA00022679"/>
    </source>
</evidence>
<feature type="domain" description="Reverse transcriptase" evidence="14">
    <location>
        <begin position="591"/>
        <end position="770"/>
    </location>
</feature>
<evidence type="ECO:0000256" key="9">
    <source>
        <dbReference type="ARBA" id="ARBA00022908"/>
    </source>
</evidence>
<dbReference type="FunFam" id="3.30.70.270:FF:000020">
    <property type="entry name" value="Transposon Tf2-6 polyprotein-like Protein"/>
    <property type="match status" value="1"/>
</dbReference>
<dbReference type="InterPro" id="IPR043502">
    <property type="entry name" value="DNA/RNA_pol_sf"/>
</dbReference>
<keyword evidence="16" id="KW-1185">Reference proteome</keyword>
<dbReference type="GO" id="GO:0003964">
    <property type="term" value="F:RNA-directed DNA polymerase activity"/>
    <property type="evidence" value="ECO:0007669"/>
    <property type="project" value="UniProtKB-KW"/>
</dbReference>
<dbReference type="SUPFAM" id="SSF56672">
    <property type="entry name" value="DNA/RNA polymerases"/>
    <property type="match status" value="1"/>
</dbReference>
<keyword evidence="7" id="KW-0460">Magnesium</keyword>
<dbReference type="InterPro" id="IPR012337">
    <property type="entry name" value="RNaseH-like_sf"/>
</dbReference>
<dbReference type="GO" id="GO:0006508">
    <property type="term" value="P:proteolysis"/>
    <property type="evidence" value="ECO:0007669"/>
    <property type="project" value="UniProtKB-KW"/>
</dbReference>
<comment type="caution">
    <text evidence="15">The sequence shown here is derived from an EMBL/GenBank/DDBJ whole genome shotgun (WGS) entry which is preliminary data.</text>
</comment>
<keyword evidence="12" id="KW-0175">Coiled coil</keyword>
<keyword evidence="11" id="KW-0511">Multifunctional enzyme</keyword>
<dbReference type="PROSITE" id="PS50878">
    <property type="entry name" value="RT_POL"/>
    <property type="match status" value="1"/>
</dbReference>
<feature type="coiled-coil region" evidence="12">
    <location>
        <begin position="23"/>
        <end position="53"/>
    </location>
</feature>
<evidence type="ECO:0000256" key="11">
    <source>
        <dbReference type="ARBA" id="ARBA00023268"/>
    </source>
</evidence>
<dbReference type="InterPro" id="IPR001969">
    <property type="entry name" value="Aspartic_peptidase_AS"/>
</dbReference>
<dbReference type="InterPro" id="IPR005162">
    <property type="entry name" value="Retrotrans_gag_dom"/>
</dbReference>
<evidence type="ECO:0000256" key="10">
    <source>
        <dbReference type="ARBA" id="ARBA00022918"/>
    </source>
</evidence>
<dbReference type="FunFam" id="1.10.340.70:FF:000001">
    <property type="entry name" value="Retrovirus-related Pol polyprotein from transposon gypsy-like Protein"/>
    <property type="match status" value="1"/>
</dbReference>
<keyword evidence="2" id="KW-0808">Transferase</keyword>
<dbReference type="CDD" id="cd01647">
    <property type="entry name" value="RT_LTR"/>
    <property type="match status" value="1"/>
</dbReference>
<dbReference type="GO" id="GO:0003723">
    <property type="term" value="F:RNA binding"/>
    <property type="evidence" value="ECO:0007669"/>
    <property type="project" value="UniProtKB-KW"/>
</dbReference>
<name>A0AAV0EVD6_9ASTE</name>
<dbReference type="InterPro" id="IPR041577">
    <property type="entry name" value="RT_RNaseH_2"/>
</dbReference>
<dbReference type="CDD" id="cd00303">
    <property type="entry name" value="retropepsin_like"/>
    <property type="match status" value="1"/>
</dbReference>
<dbReference type="Proteomes" id="UP001152523">
    <property type="component" value="Unassembled WGS sequence"/>
</dbReference>
<gene>
    <name evidence="15" type="ORF">CEPIT_LOCUS28045</name>
</gene>
<evidence type="ECO:0000256" key="7">
    <source>
        <dbReference type="ARBA" id="ARBA00022842"/>
    </source>
</evidence>
<dbReference type="EMBL" id="CAMAPF010000945">
    <property type="protein sequence ID" value="CAH9127094.1"/>
    <property type="molecule type" value="Genomic_DNA"/>
</dbReference>
<dbReference type="GO" id="GO:0004519">
    <property type="term" value="F:endonuclease activity"/>
    <property type="evidence" value="ECO:0007669"/>
    <property type="project" value="UniProtKB-KW"/>
</dbReference>
<reference evidence="15" key="1">
    <citation type="submission" date="2022-07" db="EMBL/GenBank/DDBJ databases">
        <authorList>
            <person name="Macas J."/>
            <person name="Novak P."/>
            <person name="Neumann P."/>
        </authorList>
    </citation>
    <scope>NUCLEOTIDE SEQUENCE</scope>
</reference>